<evidence type="ECO:0000313" key="1">
    <source>
        <dbReference type="EMBL" id="KIS67890.1"/>
    </source>
</evidence>
<accession>A0A0D1DZC4</accession>
<dbReference type="KEGG" id="uma:UMAG_12247"/>
<gene>
    <name evidence="1" type="ORF">UMAG_12247</name>
</gene>
<dbReference type="RefSeq" id="XP_011390593.1">
    <property type="nucleotide sequence ID" value="XM_011392291.1"/>
</dbReference>
<name>A0A0D1DZC4_MYCMD</name>
<dbReference type="OrthoDB" id="2224399at2759"/>
<organism evidence="1 2">
    <name type="scientific">Mycosarcoma maydis</name>
    <name type="common">Corn smut fungus</name>
    <name type="synonym">Ustilago maydis</name>
    <dbReference type="NCBI Taxonomy" id="5270"/>
    <lineage>
        <taxon>Eukaryota</taxon>
        <taxon>Fungi</taxon>
        <taxon>Dikarya</taxon>
        <taxon>Basidiomycota</taxon>
        <taxon>Ustilaginomycotina</taxon>
        <taxon>Ustilaginomycetes</taxon>
        <taxon>Ustilaginales</taxon>
        <taxon>Ustilaginaceae</taxon>
        <taxon>Mycosarcoma</taxon>
    </lineage>
</organism>
<dbReference type="VEuPathDB" id="FungiDB:UMAG_12247"/>
<proteinExistence type="predicted"/>
<dbReference type="InParanoid" id="A0A0D1DZC4"/>
<protein>
    <submittedName>
        <fullName evidence="1">Uncharacterized protein</fullName>
    </submittedName>
</protein>
<dbReference type="AlphaFoldDB" id="A0A0D1DZC4"/>
<sequence>MLKIDALRELLGSDPGQPRIQALLNQLHNSSKSIGPEVKAYPDVVYHNYRSLGLSLQYEACTSGDDASKSTPENLRLAAIDIYSGHDDKHWTCFSALPLQVDAISSEAGTHPRRFLIKYESTGKDLVSDLGEPQRKGGGANDRSGPAAWMEWCLGLNAPGSDNKKRCKLQVELAGPAARGADRWNAEKAGACTWAVITITNS</sequence>
<dbReference type="GeneID" id="23567998"/>
<dbReference type="Proteomes" id="UP000000561">
    <property type="component" value="Chromosome 11"/>
</dbReference>
<keyword evidence="2" id="KW-1185">Reference proteome</keyword>
<dbReference type="EMBL" id="CM003150">
    <property type="protein sequence ID" value="KIS67890.1"/>
    <property type="molecule type" value="Genomic_DNA"/>
</dbReference>
<reference evidence="1 2" key="1">
    <citation type="journal article" date="2006" name="Nature">
        <title>Insights from the genome of the biotrophic fungal plant pathogen Ustilago maydis.</title>
        <authorList>
            <person name="Kamper J."/>
            <person name="Kahmann R."/>
            <person name="Bolker M."/>
            <person name="Ma L.J."/>
            <person name="Brefort T."/>
            <person name="Saville B.J."/>
            <person name="Banuett F."/>
            <person name="Kronstad J.W."/>
            <person name="Gold S.E."/>
            <person name="Muller O."/>
            <person name="Perlin M.H."/>
            <person name="Wosten H.A."/>
            <person name="de Vries R."/>
            <person name="Ruiz-Herrera J."/>
            <person name="Reynaga-Pena C.G."/>
            <person name="Snetselaar K."/>
            <person name="McCann M."/>
            <person name="Perez-Martin J."/>
            <person name="Feldbrugge M."/>
            <person name="Basse C.W."/>
            <person name="Steinberg G."/>
            <person name="Ibeas J.I."/>
            <person name="Holloman W."/>
            <person name="Guzman P."/>
            <person name="Farman M."/>
            <person name="Stajich J.E."/>
            <person name="Sentandreu R."/>
            <person name="Gonzalez-Prieto J.M."/>
            <person name="Kennell J.C."/>
            <person name="Molina L."/>
            <person name="Schirawski J."/>
            <person name="Mendoza-Mendoza A."/>
            <person name="Greilinger D."/>
            <person name="Munch K."/>
            <person name="Rossel N."/>
            <person name="Scherer M."/>
            <person name="Vranes M."/>
            <person name="Ladendorf O."/>
            <person name="Vincon V."/>
            <person name="Fuchs U."/>
            <person name="Sandrock B."/>
            <person name="Meng S."/>
            <person name="Ho E.C."/>
            <person name="Cahill M.J."/>
            <person name="Boyce K.J."/>
            <person name="Klose J."/>
            <person name="Klosterman S.J."/>
            <person name="Deelstra H.J."/>
            <person name="Ortiz-Castellanos L."/>
            <person name="Li W."/>
            <person name="Sanchez-Alonso P."/>
            <person name="Schreier P.H."/>
            <person name="Hauser-Hahn I."/>
            <person name="Vaupel M."/>
            <person name="Koopmann E."/>
            <person name="Friedrich G."/>
            <person name="Voss H."/>
            <person name="Schluter T."/>
            <person name="Margolis J."/>
            <person name="Platt D."/>
            <person name="Swimmer C."/>
            <person name="Gnirke A."/>
            <person name="Chen F."/>
            <person name="Vysotskaia V."/>
            <person name="Mannhaupt G."/>
            <person name="Guldener U."/>
            <person name="Munsterkotter M."/>
            <person name="Haase D."/>
            <person name="Oesterheld M."/>
            <person name="Mewes H.W."/>
            <person name="Mauceli E.W."/>
            <person name="DeCaprio D."/>
            <person name="Wade C.M."/>
            <person name="Butler J."/>
            <person name="Young S."/>
            <person name="Jaffe D.B."/>
            <person name="Calvo S."/>
            <person name="Nusbaum C."/>
            <person name="Galagan J."/>
            <person name="Birren B.W."/>
        </authorList>
    </citation>
    <scope>NUCLEOTIDE SEQUENCE [LARGE SCALE GENOMIC DNA]</scope>
    <source>
        <strain evidence="2">DSM 14603 / FGSC 9021 / UM521</strain>
    </source>
</reference>
<evidence type="ECO:0000313" key="2">
    <source>
        <dbReference type="Proteomes" id="UP000000561"/>
    </source>
</evidence>